<dbReference type="EMBL" id="JARBDR010000657">
    <property type="protein sequence ID" value="KAJ8309233.1"/>
    <property type="molecule type" value="Genomic_DNA"/>
</dbReference>
<reference evidence="5 6" key="1">
    <citation type="submission" date="2022-12" db="EMBL/GenBank/DDBJ databases">
        <title>Chromosome-level genome of Tegillarca granosa.</title>
        <authorList>
            <person name="Kim J."/>
        </authorList>
    </citation>
    <scope>NUCLEOTIDE SEQUENCE [LARGE SCALE GENOMIC DNA]</scope>
    <source>
        <strain evidence="5">Teg-2019</strain>
        <tissue evidence="5">Adductor muscle</tissue>
    </source>
</reference>
<dbReference type="Gene3D" id="3.30.70.3190">
    <property type="match status" value="1"/>
</dbReference>
<protein>
    <recommendedName>
        <fullName evidence="1">tRNA pseudouridine(55) synthase</fullName>
        <ecNumber evidence="1">5.4.99.25</ecNumber>
    </recommendedName>
</protein>
<feature type="domain" description="Pus10-like C-terminal" evidence="4">
    <location>
        <begin position="93"/>
        <end position="126"/>
    </location>
</feature>
<name>A0ABQ9EVQ3_TEGGR</name>
<sequence>MYMYQHLCCREEINNLKEGETEKTKVYSALCFCTSPLSRKDLENLSGYKARILDSLLSVEQFLRVREIKDYNQDVVLQQKTPIRVLHSYPKSYVKEFVHGDFGRTKPNLSSITGVECDILELDVEKFNMDTKIPLIFTVKRFTDSLNISTNQNVYNMIKQVSSKNFKITLQFNNDIILTIHLQNVLKYLFKSAPILLKRLSPTWIFRHKKDFTVEIKQMERLEQITGSFIDRSCYGSGEMETFPIPDKMATPLQRLAFIALRIPQRYFNIPFHLRVMSLTTENTQTTQFCIPKMLMVSS</sequence>
<evidence type="ECO:0000256" key="1">
    <source>
        <dbReference type="ARBA" id="ARBA00012787"/>
    </source>
</evidence>
<dbReference type="Pfam" id="PF21238">
    <property type="entry name" value="Pus10_C"/>
    <property type="match status" value="1"/>
</dbReference>
<dbReference type="Proteomes" id="UP001217089">
    <property type="component" value="Unassembled WGS sequence"/>
</dbReference>
<evidence type="ECO:0000256" key="2">
    <source>
        <dbReference type="ARBA" id="ARBA00022694"/>
    </source>
</evidence>
<dbReference type="EC" id="5.4.99.25" evidence="1"/>
<evidence type="ECO:0000256" key="3">
    <source>
        <dbReference type="ARBA" id="ARBA00023235"/>
    </source>
</evidence>
<keyword evidence="3" id="KW-0413">Isomerase</keyword>
<gene>
    <name evidence="5" type="ORF">KUTeg_014107</name>
</gene>
<evidence type="ECO:0000313" key="5">
    <source>
        <dbReference type="EMBL" id="KAJ8309233.1"/>
    </source>
</evidence>
<dbReference type="InterPro" id="IPR039894">
    <property type="entry name" value="Pus10-like"/>
</dbReference>
<dbReference type="PANTHER" id="PTHR21568:SF0">
    <property type="entry name" value="TRNA PSEUDOURIDINE SYNTHASE PUS10"/>
    <property type="match status" value="1"/>
</dbReference>
<organism evidence="5 6">
    <name type="scientific">Tegillarca granosa</name>
    <name type="common">Malaysian cockle</name>
    <name type="synonym">Anadara granosa</name>
    <dbReference type="NCBI Taxonomy" id="220873"/>
    <lineage>
        <taxon>Eukaryota</taxon>
        <taxon>Metazoa</taxon>
        <taxon>Spiralia</taxon>
        <taxon>Lophotrochozoa</taxon>
        <taxon>Mollusca</taxon>
        <taxon>Bivalvia</taxon>
        <taxon>Autobranchia</taxon>
        <taxon>Pteriomorphia</taxon>
        <taxon>Arcoida</taxon>
        <taxon>Arcoidea</taxon>
        <taxon>Arcidae</taxon>
        <taxon>Tegillarca</taxon>
    </lineage>
</organism>
<evidence type="ECO:0000259" key="4">
    <source>
        <dbReference type="Pfam" id="PF21238"/>
    </source>
</evidence>
<dbReference type="PANTHER" id="PTHR21568">
    <property type="entry name" value="TRNA PSEUDOURIDINE SYNTHASE PUS10"/>
    <property type="match status" value="1"/>
</dbReference>
<dbReference type="InterPro" id="IPR048741">
    <property type="entry name" value="Pus10-like_C"/>
</dbReference>
<evidence type="ECO:0000313" key="6">
    <source>
        <dbReference type="Proteomes" id="UP001217089"/>
    </source>
</evidence>
<accession>A0ABQ9EVQ3</accession>
<proteinExistence type="predicted"/>
<comment type="caution">
    <text evidence="5">The sequence shown here is derived from an EMBL/GenBank/DDBJ whole genome shotgun (WGS) entry which is preliminary data.</text>
</comment>
<keyword evidence="2" id="KW-0819">tRNA processing</keyword>
<keyword evidence="6" id="KW-1185">Reference proteome</keyword>